<dbReference type="InterPro" id="IPR038740">
    <property type="entry name" value="BioF2-like_GNAT_dom"/>
</dbReference>
<dbReference type="GO" id="GO:0016874">
    <property type="term" value="F:ligase activity"/>
    <property type="evidence" value="ECO:0007669"/>
    <property type="project" value="UniProtKB-KW"/>
</dbReference>
<keyword evidence="1" id="KW-0436">Ligase</keyword>
<keyword evidence="3 4" id="KW-0067">ATP-binding</keyword>
<proteinExistence type="predicted"/>
<sequence length="709" mass="75777">MSVTSSGSCRCWSVQMPEVRCVAIVDPLDAGVLLAPALSAKGVVTILVPGRDGQDADGFTHHLPWSPDPQNGLKPLRNLGVDLIIPGSEQAVMVADWLSEQLGLPGNGVELSTARRDKHRMHAVAASHGVRVPRQVLAENLTQVLDFANSHWPVIIKPQQAKGGDGVHYCTNGQEAARAFHALYGHRDVMGAMNCAVLVQEFISGPEYVVDTVSLDGVHRPSTLWTYGKGAPGFDSAGQFTTKTLLPPDHPLAPLLFTFAWGVLDALGIGQGAGHCEIRMGQDGPVLIEMAARLHGGPLAHELARTATGYSQCDLWVDAITDPAAFLAGRTGEPDPPRAACMVLLRRPPPLGVLEHLSSLDRLFWNDPRPAPPAVAGLATLIGDDAGMVAADMAVAAGEVTCTLLNDPAAIAALRPVWLSLLAQSSCNRAFAGPVWYQAALTARPHLSPRLLTVWRRGELVGLLPLVQEGEGPARFASNLSDYNDAVVVLGDRAAAHALMAHARAWFPALELDCVRPDAACRITDAPLTDPTVDCPFADLSGGYDVWWAGRSASFREKLTRTQRKAAAAGLIVDALKPDEWSLAADLFLSLHADRFGDRSLFNRFPWAADFVRAALPGLLADGAAHVVTLRSGGEITGMCLCMVGDDHLGYWNAGFRAVMEPLSPGVLMLHAALGEAAARGLAEFDLLRGLEAYKDRWATGRRRIGRLP</sequence>
<evidence type="ECO:0000256" key="3">
    <source>
        <dbReference type="ARBA" id="ARBA00022840"/>
    </source>
</evidence>
<name>A0A2K9NK25_9PROT</name>
<evidence type="ECO:0000313" key="6">
    <source>
        <dbReference type="EMBL" id="AUN33434.1"/>
    </source>
</evidence>
<protein>
    <recommendedName>
        <fullName evidence="5">ATP-grasp domain-containing protein</fullName>
    </recommendedName>
</protein>
<evidence type="ECO:0000256" key="1">
    <source>
        <dbReference type="ARBA" id="ARBA00022598"/>
    </source>
</evidence>
<dbReference type="KEGG" id="ncb:C0V82_24075"/>
<dbReference type="SUPFAM" id="SSF56059">
    <property type="entry name" value="Glutathione synthetase ATP-binding domain-like"/>
    <property type="match status" value="1"/>
</dbReference>
<dbReference type="PROSITE" id="PS50975">
    <property type="entry name" value="ATP_GRASP"/>
    <property type="match status" value="1"/>
</dbReference>
<dbReference type="GO" id="GO:0005524">
    <property type="term" value="F:ATP binding"/>
    <property type="evidence" value="ECO:0007669"/>
    <property type="project" value="UniProtKB-UniRule"/>
</dbReference>
<dbReference type="PANTHER" id="PTHR43585:SF2">
    <property type="entry name" value="ATP-GRASP ENZYME FSQD"/>
    <property type="match status" value="1"/>
</dbReference>
<keyword evidence="7" id="KW-1185">Reference proteome</keyword>
<dbReference type="Proteomes" id="UP000234752">
    <property type="component" value="Plasmid unnamed1"/>
</dbReference>
<dbReference type="Pfam" id="PF13480">
    <property type="entry name" value="Acetyltransf_6"/>
    <property type="match status" value="1"/>
</dbReference>
<dbReference type="PANTHER" id="PTHR43585">
    <property type="entry name" value="FUMIPYRROLE BIOSYNTHESIS PROTEIN C"/>
    <property type="match status" value="1"/>
</dbReference>
<dbReference type="InterPro" id="IPR011761">
    <property type="entry name" value="ATP-grasp"/>
</dbReference>
<keyword evidence="6" id="KW-0614">Plasmid</keyword>
<evidence type="ECO:0000313" key="7">
    <source>
        <dbReference type="Proteomes" id="UP000234752"/>
    </source>
</evidence>
<dbReference type="InterPro" id="IPR052032">
    <property type="entry name" value="ATP-dep_AA_Ligase"/>
</dbReference>
<dbReference type="Gene3D" id="3.30.470.20">
    <property type="entry name" value="ATP-grasp fold, B domain"/>
    <property type="match status" value="1"/>
</dbReference>
<feature type="domain" description="ATP-grasp" evidence="5">
    <location>
        <begin position="122"/>
        <end position="321"/>
    </location>
</feature>
<evidence type="ECO:0000259" key="5">
    <source>
        <dbReference type="PROSITE" id="PS50975"/>
    </source>
</evidence>
<gene>
    <name evidence="6" type="ORF">C0V82_24075</name>
</gene>
<dbReference type="Pfam" id="PF13535">
    <property type="entry name" value="ATP-grasp_4"/>
    <property type="match status" value="1"/>
</dbReference>
<geneLocation type="plasmid" evidence="6 7">
    <name>unnamed1</name>
</geneLocation>
<keyword evidence="2 4" id="KW-0547">Nucleotide-binding</keyword>
<dbReference type="Gene3D" id="3.40.630.30">
    <property type="match status" value="1"/>
</dbReference>
<dbReference type="EMBL" id="CP025613">
    <property type="protein sequence ID" value="AUN33434.1"/>
    <property type="molecule type" value="Genomic_DNA"/>
</dbReference>
<evidence type="ECO:0000256" key="4">
    <source>
        <dbReference type="PROSITE-ProRule" id="PRU00409"/>
    </source>
</evidence>
<dbReference type="AlphaFoldDB" id="A0A2K9NK25"/>
<organism evidence="6 7">
    <name type="scientific">Niveispirillum cyanobacteriorum</name>
    <dbReference type="NCBI Taxonomy" id="1612173"/>
    <lineage>
        <taxon>Bacteria</taxon>
        <taxon>Pseudomonadati</taxon>
        <taxon>Pseudomonadota</taxon>
        <taxon>Alphaproteobacteria</taxon>
        <taxon>Rhodospirillales</taxon>
        <taxon>Azospirillaceae</taxon>
        <taxon>Niveispirillum</taxon>
    </lineage>
</organism>
<accession>A0A2K9NK25</accession>
<evidence type="ECO:0000256" key="2">
    <source>
        <dbReference type="ARBA" id="ARBA00022741"/>
    </source>
</evidence>
<dbReference type="InterPro" id="IPR016181">
    <property type="entry name" value="Acyl_CoA_acyltransferase"/>
</dbReference>
<reference evidence="6 7" key="1">
    <citation type="submission" date="2017-12" db="EMBL/GenBank/DDBJ databases">
        <title>Genomes of bacteria within cyanobacterial aggregates.</title>
        <authorList>
            <person name="Cai H."/>
        </authorList>
    </citation>
    <scope>NUCLEOTIDE SEQUENCE [LARGE SCALE GENOMIC DNA]</scope>
    <source>
        <strain evidence="6 7">TH16</strain>
        <plasmid evidence="6 7">unnamed1</plasmid>
    </source>
</reference>
<dbReference type="GO" id="GO:0046872">
    <property type="term" value="F:metal ion binding"/>
    <property type="evidence" value="ECO:0007669"/>
    <property type="project" value="InterPro"/>
</dbReference>
<dbReference type="SUPFAM" id="SSF55729">
    <property type="entry name" value="Acyl-CoA N-acyltransferases (Nat)"/>
    <property type="match status" value="1"/>
</dbReference>